<evidence type="ECO:0000313" key="1">
    <source>
        <dbReference type="EMBL" id="QHN42666.1"/>
    </source>
</evidence>
<keyword evidence="2" id="KW-1185">Reference proteome</keyword>
<dbReference type="KEGG" id="mama:GII36_02235"/>
<protein>
    <submittedName>
        <fullName evidence="1">Uncharacterized protein</fullName>
    </submittedName>
</protein>
<name>A0A857MJC5_9BACT</name>
<dbReference type="Proteomes" id="UP001059824">
    <property type="component" value="Chromosome"/>
</dbReference>
<dbReference type="AlphaFoldDB" id="A0A857MJC5"/>
<sequence>MKEIIRPPKQLNLPRDIYEDLEDFVPYPSDDPDIITKRRSERGMLVADMELRGVRVLQQLNPAQFDSLASQHAARDIIARVGIGSAHYDLAREDAMFYPLRLGLVAEGARTRSSERRYASQQELAAQTLKHLTLAEMMASAHYRHLHTPGMSEHAAGAARSAGRYIGNAALSSLVYDMPGTMEHRHPVDIQLTVRDKSLALLSEIEDYGRSIGARPSVAQLMEPDSPVAVDIRRHAPRDVRRAFEAAAAEHPEQLAT</sequence>
<organism evidence="1 2">
    <name type="scientific">Candidatus Mycosynbacter amalyticus</name>
    <dbReference type="NCBI Taxonomy" id="2665156"/>
    <lineage>
        <taxon>Bacteria</taxon>
        <taxon>Candidatus Saccharimonadota</taxon>
        <taxon>Candidatus Saccharimonadota incertae sedis</taxon>
        <taxon>Candidatus Mycosynbacter</taxon>
    </lineage>
</organism>
<evidence type="ECO:0000313" key="2">
    <source>
        <dbReference type="Proteomes" id="UP001059824"/>
    </source>
</evidence>
<proteinExistence type="predicted"/>
<dbReference type="RefSeq" id="WP_260764132.1">
    <property type="nucleotide sequence ID" value="NZ_CP045921.1"/>
</dbReference>
<reference evidence="1" key="1">
    <citation type="journal article" date="2021" name="Nat. Microbiol.">
        <title>Cocultivation of an ultrasmall environmental parasitic bacterium with lytic ability against bacteria associated with wastewater foams.</title>
        <authorList>
            <person name="Batinovic S."/>
            <person name="Rose J.J.A."/>
            <person name="Ratcliffe J."/>
            <person name="Seviour R.J."/>
            <person name="Petrovski S."/>
        </authorList>
    </citation>
    <scope>NUCLEOTIDE SEQUENCE</scope>
    <source>
        <strain evidence="1">JR1</strain>
    </source>
</reference>
<accession>A0A857MJC5</accession>
<dbReference type="EMBL" id="CP045921">
    <property type="protein sequence ID" value="QHN42666.1"/>
    <property type="molecule type" value="Genomic_DNA"/>
</dbReference>
<gene>
    <name evidence="1" type="ORF">GII36_02235</name>
</gene>